<dbReference type="Pfam" id="PF05635">
    <property type="entry name" value="23S_rRNA_IVP"/>
    <property type="match status" value="1"/>
</dbReference>
<name>A0ABW5BBF8_9BACT</name>
<comment type="caution">
    <text evidence="1">The sequence shown here is derived from an EMBL/GenBank/DDBJ whole genome shotgun (WGS) entry which is preliminary data.</text>
</comment>
<dbReference type="PIRSF" id="PIRSF035652">
    <property type="entry name" value="CHP02436"/>
    <property type="match status" value="1"/>
</dbReference>
<dbReference type="SUPFAM" id="SSF158446">
    <property type="entry name" value="IVS-encoded protein-like"/>
    <property type="match status" value="1"/>
</dbReference>
<keyword evidence="2" id="KW-1185">Reference proteome</keyword>
<dbReference type="NCBIfam" id="TIGR02436">
    <property type="entry name" value="four helix bundle protein"/>
    <property type="match status" value="1"/>
</dbReference>
<dbReference type="Proteomes" id="UP001597414">
    <property type="component" value="Unassembled WGS sequence"/>
</dbReference>
<protein>
    <submittedName>
        <fullName evidence="1">Four helix bundle protein</fullName>
    </submittedName>
</protein>
<dbReference type="PANTHER" id="PTHR38471">
    <property type="entry name" value="FOUR HELIX BUNDLE PROTEIN"/>
    <property type="match status" value="1"/>
</dbReference>
<dbReference type="Gene3D" id="1.20.1440.60">
    <property type="entry name" value="23S rRNA-intervening sequence"/>
    <property type="match status" value="1"/>
</dbReference>
<dbReference type="PANTHER" id="PTHR38471:SF2">
    <property type="entry name" value="FOUR HELIX BUNDLE PROTEIN"/>
    <property type="match status" value="1"/>
</dbReference>
<gene>
    <name evidence="1" type="ORF">ACFSKV_14775</name>
</gene>
<organism evidence="1 2">
    <name type="scientific">Shivajiella indica</name>
    <dbReference type="NCBI Taxonomy" id="872115"/>
    <lineage>
        <taxon>Bacteria</taxon>
        <taxon>Pseudomonadati</taxon>
        <taxon>Bacteroidota</taxon>
        <taxon>Cytophagia</taxon>
        <taxon>Cytophagales</taxon>
        <taxon>Cyclobacteriaceae</taxon>
        <taxon>Shivajiella</taxon>
    </lineage>
</organism>
<evidence type="ECO:0000313" key="1">
    <source>
        <dbReference type="EMBL" id="MFD2202839.1"/>
    </source>
</evidence>
<proteinExistence type="predicted"/>
<dbReference type="InterPro" id="IPR012657">
    <property type="entry name" value="23S_rRNA-intervening_sequence"/>
</dbReference>
<dbReference type="InterPro" id="IPR036583">
    <property type="entry name" value="23S_rRNA_IVS_sf"/>
</dbReference>
<accession>A0ABW5BBF8</accession>
<sequence>MNLILIINFNIMDRNYDLDPRTIKFAGKIITFCNSIPNNFAGLHLKGQLIKSGTSPALNYGEAQGAESKNDFIHKMGICLKELRESKNCLKVLHEVKYGDENLRLELLQESIELTRIFASIIVKTRNNRGNNPKN</sequence>
<reference evidence="2" key="1">
    <citation type="journal article" date="2019" name="Int. J. Syst. Evol. Microbiol.">
        <title>The Global Catalogue of Microorganisms (GCM) 10K type strain sequencing project: providing services to taxonomists for standard genome sequencing and annotation.</title>
        <authorList>
            <consortium name="The Broad Institute Genomics Platform"/>
            <consortium name="The Broad Institute Genome Sequencing Center for Infectious Disease"/>
            <person name="Wu L."/>
            <person name="Ma J."/>
        </authorList>
    </citation>
    <scope>NUCLEOTIDE SEQUENCE [LARGE SCALE GENOMIC DNA]</scope>
    <source>
        <strain evidence="2">KCTC 19812</strain>
    </source>
</reference>
<dbReference type="RefSeq" id="WP_380804353.1">
    <property type="nucleotide sequence ID" value="NZ_JBHUIV010000020.1"/>
</dbReference>
<evidence type="ECO:0000313" key="2">
    <source>
        <dbReference type="Proteomes" id="UP001597414"/>
    </source>
</evidence>
<dbReference type="EMBL" id="JBHUIV010000020">
    <property type="protein sequence ID" value="MFD2202839.1"/>
    <property type="molecule type" value="Genomic_DNA"/>
</dbReference>